<gene>
    <name evidence="2" type="ORF">NDU88_002661</name>
</gene>
<feature type="compositionally biased region" description="Basic and acidic residues" evidence="1">
    <location>
        <begin position="99"/>
        <end position="125"/>
    </location>
</feature>
<feature type="compositionally biased region" description="Basic and acidic residues" evidence="1">
    <location>
        <begin position="58"/>
        <end position="67"/>
    </location>
</feature>
<evidence type="ECO:0000313" key="3">
    <source>
        <dbReference type="Proteomes" id="UP001066276"/>
    </source>
</evidence>
<feature type="compositionally biased region" description="Basic and acidic residues" evidence="1">
    <location>
        <begin position="32"/>
        <end position="48"/>
    </location>
</feature>
<feature type="region of interest" description="Disordered" evidence="1">
    <location>
        <begin position="1"/>
        <end position="125"/>
    </location>
</feature>
<proteinExistence type="predicted"/>
<accession>A0AAV7P7M3</accession>
<name>A0AAV7P7M3_PLEWA</name>
<sequence>MKAACADSADFNPEPEDRTTSPLGLPGLKGQRRTDREPESVEKEKTLPDMEESTEAAEETRKEDGRRSQQKLKIQNANGGGNQTESAPEISAVLTAVQEAHREVSSHAGNKGETRGGEVGDYKRG</sequence>
<protein>
    <submittedName>
        <fullName evidence="2">Uncharacterized protein</fullName>
    </submittedName>
</protein>
<dbReference type="Proteomes" id="UP001066276">
    <property type="component" value="Chromosome 7"/>
</dbReference>
<organism evidence="2 3">
    <name type="scientific">Pleurodeles waltl</name>
    <name type="common">Iberian ribbed newt</name>
    <dbReference type="NCBI Taxonomy" id="8319"/>
    <lineage>
        <taxon>Eukaryota</taxon>
        <taxon>Metazoa</taxon>
        <taxon>Chordata</taxon>
        <taxon>Craniata</taxon>
        <taxon>Vertebrata</taxon>
        <taxon>Euteleostomi</taxon>
        <taxon>Amphibia</taxon>
        <taxon>Batrachia</taxon>
        <taxon>Caudata</taxon>
        <taxon>Salamandroidea</taxon>
        <taxon>Salamandridae</taxon>
        <taxon>Pleurodelinae</taxon>
        <taxon>Pleurodeles</taxon>
    </lineage>
</organism>
<dbReference type="EMBL" id="JANPWB010000011">
    <property type="protein sequence ID" value="KAJ1124200.1"/>
    <property type="molecule type" value="Genomic_DNA"/>
</dbReference>
<keyword evidence="3" id="KW-1185">Reference proteome</keyword>
<comment type="caution">
    <text evidence="2">The sequence shown here is derived from an EMBL/GenBank/DDBJ whole genome shotgun (WGS) entry which is preliminary data.</text>
</comment>
<evidence type="ECO:0000313" key="2">
    <source>
        <dbReference type="EMBL" id="KAJ1124200.1"/>
    </source>
</evidence>
<dbReference type="AlphaFoldDB" id="A0AAV7P7M3"/>
<evidence type="ECO:0000256" key="1">
    <source>
        <dbReference type="SAM" id="MobiDB-lite"/>
    </source>
</evidence>
<reference evidence="2" key="1">
    <citation type="journal article" date="2022" name="bioRxiv">
        <title>Sequencing and chromosome-scale assembly of the giantPleurodeles waltlgenome.</title>
        <authorList>
            <person name="Brown T."/>
            <person name="Elewa A."/>
            <person name="Iarovenko S."/>
            <person name="Subramanian E."/>
            <person name="Araus A.J."/>
            <person name="Petzold A."/>
            <person name="Susuki M."/>
            <person name="Suzuki K.-i.T."/>
            <person name="Hayashi T."/>
            <person name="Toyoda A."/>
            <person name="Oliveira C."/>
            <person name="Osipova E."/>
            <person name="Leigh N.D."/>
            <person name="Simon A."/>
            <person name="Yun M.H."/>
        </authorList>
    </citation>
    <scope>NUCLEOTIDE SEQUENCE</scope>
    <source>
        <strain evidence="2">20211129_DDA</strain>
        <tissue evidence="2">Liver</tissue>
    </source>
</reference>